<organism evidence="1 2">
    <name type="scientific">Linderina macrospora</name>
    <dbReference type="NCBI Taxonomy" id="4868"/>
    <lineage>
        <taxon>Eukaryota</taxon>
        <taxon>Fungi</taxon>
        <taxon>Fungi incertae sedis</taxon>
        <taxon>Zoopagomycota</taxon>
        <taxon>Kickxellomycotina</taxon>
        <taxon>Kickxellomycetes</taxon>
        <taxon>Kickxellales</taxon>
        <taxon>Kickxellaceae</taxon>
        <taxon>Linderina</taxon>
    </lineage>
</organism>
<sequence length="145" mass="15648">MSIAPPFVPWQCFLLLLLDLGGTMQYNIPSTRQNGLVVEYSDIVGSPVTTMLTNLDASVTLCHSCTNNIDDKVHHADIGFGKFFNIKRHASGLAPDTAVIVATAHALKMHGGGLAVVPGKLLADEYDTLILRITCKKTACFQTPH</sequence>
<dbReference type="Proteomes" id="UP001150603">
    <property type="component" value="Unassembled WGS sequence"/>
</dbReference>
<keyword evidence="2" id="KW-1185">Reference proteome</keyword>
<gene>
    <name evidence="1" type="primary">ADE3_2</name>
    <name evidence="1" type="ORF">FBU59_005734</name>
</gene>
<reference evidence="1" key="1">
    <citation type="submission" date="2022-07" db="EMBL/GenBank/DDBJ databases">
        <title>Phylogenomic reconstructions and comparative analyses of Kickxellomycotina fungi.</title>
        <authorList>
            <person name="Reynolds N.K."/>
            <person name="Stajich J.E."/>
            <person name="Barry K."/>
            <person name="Grigoriev I.V."/>
            <person name="Crous P."/>
            <person name="Smith M.E."/>
        </authorList>
    </citation>
    <scope>NUCLEOTIDE SEQUENCE</scope>
    <source>
        <strain evidence="1">NRRL 5244</strain>
    </source>
</reference>
<evidence type="ECO:0000313" key="2">
    <source>
        <dbReference type="Proteomes" id="UP001150603"/>
    </source>
</evidence>
<comment type="caution">
    <text evidence="1">The sequence shown here is derived from an EMBL/GenBank/DDBJ whole genome shotgun (WGS) entry which is preliminary data.</text>
</comment>
<name>A0ACC1J1V2_9FUNG</name>
<protein>
    <submittedName>
        <fullName evidence="1">Tetrahydrofolate synthase</fullName>
    </submittedName>
</protein>
<proteinExistence type="predicted"/>
<evidence type="ECO:0000313" key="1">
    <source>
        <dbReference type="EMBL" id="KAJ1934326.1"/>
    </source>
</evidence>
<accession>A0ACC1J1V2</accession>
<dbReference type="EMBL" id="JANBPW010004697">
    <property type="protein sequence ID" value="KAJ1934326.1"/>
    <property type="molecule type" value="Genomic_DNA"/>
</dbReference>